<keyword evidence="2" id="KW-1185">Reference proteome</keyword>
<feature type="non-terminal residue" evidence="1">
    <location>
        <position position="1"/>
    </location>
</feature>
<reference evidence="1 2" key="1">
    <citation type="submission" date="2018-03" db="EMBL/GenBank/DDBJ databases">
        <title>The ancient ancestry and fast evolution of plastids.</title>
        <authorList>
            <person name="Moore K.R."/>
            <person name="Magnabosco C."/>
            <person name="Momper L."/>
            <person name="Gold D.A."/>
            <person name="Bosak T."/>
            <person name="Fournier G.P."/>
        </authorList>
    </citation>
    <scope>NUCLEOTIDE SEQUENCE [LARGE SCALE GENOMIC DNA]</scope>
    <source>
        <strain evidence="1 2">CCALA 037</strain>
    </source>
</reference>
<proteinExistence type="predicted"/>
<organism evidence="1 2">
    <name type="scientific">Chamaesiphon polymorphus CCALA 037</name>
    <dbReference type="NCBI Taxonomy" id="2107692"/>
    <lineage>
        <taxon>Bacteria</taxon>
        <taxon>Bacillati</taxon>
        <taxon>Cyanobacteriota</taxon>
        <taxon>Cyanophyceae</taxon>
        <taxon>Gomontiellales</taxon>
        <taxon>Chamaesiphonaceae</taxon>
        <taxon>Chamaesiphon</taxon>
    </lineage>
</organism>
<evidence type="ECO:0000313" key="2">
    <source>
        <dbReference type="Proteomes" id="UP000238937"/>
    </source>
</evidence>
<sequence>EMCIRDRTQGAEFVAKYHQLPDNERQNEIDTYHQTQLTNLQANWKRDLDKLGINIPLPTSIKSLNTPPTAAEAGGVAIAKSAIESPIIQLSRAFSRRTDLLKTATEDPLWVKLGELHQEDATLAENSRALIRRKQPQLASLTAKDKENNSDPIPELVTKFQKLIAIDSIRNEYLLHSQIHQWLMSDRFPADIETLNTRVYDRLFLTPKSDRWLGLMPGDGYTGIERDGIIDN</sequence>
<dbReference type="EMBL" id="PVWO01000502">
    <property type="protein sequence ID" value="PSB45296.1"/>
    <property type="molecule type" value="Genomic_DNA"/>
</dbReference>
<gene>
    <name evidence="1" type="ORF">C7B77_25275</name>
</gene>
<dbReference type="Proteomes" id="UP000238937">
    <property type="component" value="Unassembled WGS sequence"/>
</dbReference>
<comment type="caution">
    <text evidence="1">The sequence shown here is derived from an EMBL/GenBank/DDBJ whole genome shotgun (WGS) entry which is preliminary data.</text>
</comment>
<accession>A0A2T1FJW2</accession>
<evidence type="ECO:0000313" key="1">
    <source>
        <dbReference type="EMBL" id="PSB45296.1"/>
    </source>
</evidence>
<name>A0A2T1FJW2_9CYAN</name>
<protein>
    <submittedName>
        <fullName evidence="1">Uncharacterized protein</fullName>
    </submittedName>
</protein>
<dbReference type="AlphaFoldDB" id="A0A2T1FJW2"/>